<dbReference type="Proteomes" id="UP000547674">
    <property type="component" value="Unassembled WGS sequence"/>
</dbReference>
<evidence type="ECO:0000256" key="4">
    <source>
        <dbReference type="ARBA" id="ARBA00022490"/>
    </source>
</evidence>
<evidence type="ECO:0000256" key="6">
    <source>
        <dbReference type="ARBA" id="ARBA00022603"/>
    </source>
</evidence>
<evidence type="ECO:0000313" key="14">
    <source>
        <dbReference type="EMBL" id="NNF06948.1"/>
    </source>
</evidence>
<dbReference type="EC" id="2.1.1.193" evidence="3"/>
<dbReference type="InterPro" id="IPR046887">
    <property type="entry name" value="RsmE_PUA-like"/>
</dbReference>
<keyword evidence="4" id="KW-0963">Cytoplasm</keyword>
<evidence type="ECO:0000256" key="7">
    <source>
        <dbReference type="ARBA" id="ARBA00022679"/>
    </source>
</evidence>
<dbReference type="InterPro" id="IPR029028">
    <property type="entry name" value="Alpha/beta_knot_MTases"/>
</dbReference>
<dbReference type="Pfam" id="PF20260">
    <property type="entry name" value="PUA_4"/>
    <property type="match status" value="1"/>
</dbReference>
<dbReference type="GO" id="GO:0070042">
    <property type="term" value="F:rRNA (uridine-N3-)-methyltransferase activity"/>
    <property type="evidence" value="ECO:0007669"/>
    <property type="project" value="TreeGrafter"/>
</dbReference>
<evidence type="ECO:0000256" key="5">
    <source>
        <dbReference type="ARBA" id="ARBA00022552"/>
    </source>
</evidence>
<gene>
    <name evidence="14" type="ORF">HKN21_09325</name>
</gene>
<evidence type="ECO:0000256" key="9">
    <source>
        <dbReference type="ARBA" id="ARBA00025699"/>
    </source>
</evidence>
<dbReference type="InterPro" id="IPR046886">
    <property type="entry name" value="RsmE_MTase_dom"/>
</dbReference>
<evidence type="ECO:0000256" key="3">
    <source>
        <dbReference type="ARBA" id="ARBA00012328"/>
    </source>
</evidence>
<evidence type="ECO:0000256" key="11">
    <source>
        <dbReference type="SAM" id="MobiDB-lite"/>
    </source>
</evidence>
<comment type="catalytic activity">
    <reaction evidence="10">
        <text>uridine(1498) in 16S rRNA + S-adenosyl-L-methionine = N(3)-methyluridine(1498) in 16S rRNA + S-adenosyl-L-homocysteine + H(+)</text>
        <dbReference type="Rhea" id="RHEA:42920"/>
        <dbReference type="Rhea" id="RHEA-COMP:10283"/>
        <dbReference type="Rhea" id="RHEA-COMP:10284"/>
        <dbReference type="ChEBI" id="CHEBI:15378"/>
        <dbReference type="ChEBI" id="CHEBI:57856"/>
        <dbReference type="ChEBI" id="CHEBI:59789"/>
        <dbReference type="ChEBI" id="CHEBI:65315"/>
        <dbReference type="ChEBI" id="CHEBI:74502"/>
        <dbReference type="EC" id="2.1.1.193"/>
    </reaction>
</comment>
<accession>A0A7Y2E848</accession>
<dbReference type="EMBL" id="JABDJR010000370">
    <property type="protein sequence ID" value="NNF06948.1"/>
    <property type="molecule type" value="Genomic_DNA"/>
</dbReference>
<dbReference type="PANTHER" id="PTHR30027:SF3">
    <property type="entry name" value="16S RRNA (URACIL(1498)-N(3))-METHYLTRANSFERASE"/>
    <property type="match status" value="1"/>
</dbReference>
<dbReference type="InterPro" id="IPR006700">
    <property type="entry name" value="RsmE"/>
</dbReference>
<dbReference type="Pfam" id="PF04452">
    <property type="entry name" value="Methyltrans_RNA"/>
    <property type="match status" value="1"/>
</dbReference>
<comment type="similarity">
    <text evidence="2">Belongs to the RNA methyltransferase RsmE family.</text>
</comment>
<feature type="non-terminal residue" evidence="14">
    <location>
        <position position="220"/>
    </location>
</feature>
<evidence type="ECO:0000259" key="13">
    <source>
        <dbReference type="Pfam" id="PF20260"/>
    </source>
</evidence>
<evidence type="ECO:0000313" key="15">
    <source>
        <dbReference type="Proteomes" id="UP000547674"/>
    </source>
</evidence>
<evidence type="ECO:0000259" key="12">
    <source>
        <dbReference type="Pfam" id="PF04452"/>
    </source>
</evidence>
<feature type="domain" description="Ribosomal RNA small subunit methyltransferase E PUA-like" evidence="13">
    <location>
        <begin position="35"/>
        <end position="82"/>
    </location>
</feature>
<dbReference type="GO" id="GO:0005737">
    <property type="term" value="C:cytoplasm"/>
    <property type="evidence" value="ECO:0007669"/>
    <property type="project" value="UniProtKB-SubCell"/>
</dbReference>
<organism evidence="14 15">
    <name type="scientific">Eiseniibacteriota bacterium</name>
    <dbReference type="NCBI Taxonomy" id="2212470"/>
    <lineage>
        <taxon>Bacteria</taxon>
        <taxon>Candidatus Eiseniibacteriota</taxon>
    </lineage>
</organism>
<dbReference type="CDD" id="cd18084">
    <property type="entry name" value="RsmE-like"/>
    <property type="match status" value="1"/>
</dbReference>
<dbReference type="GO" id="GO:0070475">
    <property type="term" value="P:rRNA base methylation"/>
    <property type="evidence" value="ECO:0007669"/>
    <property type="project" value="TreeGrafter"/>
</dbReference>
<feature type="region of interest" description="Disordered" evidence="11">
    <location>
        <begin position="1"/>
        <end position="20"/>
    </location>
</feature>
<name>A0A7Y2E848_UNCEI</name>
<keyword evidence="8" id="KW-0949">S-adenosyl-L-methionine</keyword>
<dbReference type="SUPFAM" id="SSF88697">
    <property type="entry name" value="PUA domain-like"/>
    <property type="match status" value="1"/>
</dbReference>
<evidence type="ECO:0000256" key="1">
    <source>
        <dbReference type="ARBA" id="ARBA00004496"/>
    </source>
</evidence>
<dbReference type="SUPFAM" id="SSF75217">
    <property type="entry name" value="alpha/beta knot"/>
    <property type="match status" value="1"/>
</dbReference>
<keyword evidence="7 14" id="KW-0808">Transferase</keyword>
<dbReference type="NCBIfam" id="TIGR00046">
    <property type="entry name" value="RsmE family RNA methyltransferase"/>
    <property type="match status" value="1"/>
</dbReference>
<evidence type="ECO:0000256" key="10">
    <source>
        <dbReference type="ARBA" id="ARBA00047944"/>
    </source>
</evidence>
<feature type="domain" description="Ribosomal RNA small subunit methyltransferase E methyltransferase" evidence="12">
    <location>
        <begin position="92"/>
        <end position="217"/>
    </location>
</feature>
<dbReference type="InterPro" id="IPR029026">
    <property type="entry name" value="tRNA_m1G_MTases_N"/>
</dbReference>
<reference evidence="14 15" key="1">
    <citation type="submission" date="2020-03" db="EMBL/GenBank/DDBJ databases">
        <title>Metabolic flexibility allows generalist bacteria to become dominant in a frequently disturbed ecosystem.</title>
        <authorList>
            <person name="Chen Y.-J."/>
            <person name="Leung P.M."/>
            <person name="Bay S.K."/>
            <person name="Hugenholtz P."/>
            <person name="Kessler A.J."/>
            <person name="Shelley G."/>
            <person name="Waite D.W."/>
            <person name="Cook P.L."/>
            <person name="Greening C."/>
        </authorList>
    </citation>
    <scope>NUCLEOTIDE SEQUENCE [LARGE SCALE GENOMIC DNA]</scope>
    <source>
        <strain evidence="14">SS_bin_28</strain>
    </source>
</reference>
<evidence type="ECO:0000256" key="2">
    <source>
        <dbReference type="ARBA" id="ARBA00005528"/>
    </source>
</evidence>
<dbReference type="AlphaFoldDB" id="A0A7Y2E848"/>
<comment type="subcellular location">
    <subcellularLocation>
        <location evidence="1">Cytoplasm</location>
    </subcellularLocation>
</comment>
<keyword evidence="6 14" id="KW-0489">Methyltransferase</keyword>
<protein>
    <recommendedName>
        <fullName evidence="3">16S rRNA (uracil(1498)-N(3))-methyltransferase</fullName>
        <ecNumber evidence="3">2.1.1.193</ecNumber>
    </recommendedName>
</protein>
<dbReference type="Gene3D" id="3.40.1280.10">
    <property type="match status" value="1"/>
</dbReference>
<evidence type="ECO:0000256" key="8">
    <source>
        <dbReference type="ARBA" id="ARBA00022691"/>
    </source>
</evidence>
<keyword evidence="5" id="KW-0698">rRNA processing</keyword>
<comment type="caution">
    <text evidence="14">The sequence shown here is derived from an EMBL/GenBank/DDBJ whole genome shotgun (WGS) entry which is preliminary data.</text>
</comment>
<comment type="function">
    <text evidence="9">Specifically methylates the N3 position of the uracil ring of uridine 1498 (m3U1498) in 16S rRNA. Acts on the fully assembled 30S ribosomal subunit.</text>
</comment>
<proteinExistence type="inferred from homology"/>
<sequence>MKRSQSTGRRRNSEAEPEQVLYFPEGAQANTTVHLDGPEAQHAQKSLRLRSGDPVVLVDGKGERFHGVIQDMGKRSFEVSIERIEALTPWPSPSICLAAGVLRTSRMDWLVEKASELGAGRFVPLIMDRSVAKPSEGGSKVERWRRIAVESLKQCKRSHLLQVEEPQGLEAFLESLTGEPLFFAEPSGEPLQSFADPAPAVTLVVGPEGGISEIEQGQLV</sequence>
<dbReference type="PIRSF" id="PIRSF015601">
    <property type="entry name" value="MTase_slr0722"/>
    <property type="match status" value="1"/>
</dbReference>
<dbReference type="PANTHER" id="PTHR30027">
    <property type="entry name" value="RIBOSOMAL RNA SMALL SUBUNIT METHYLTRANSFERASE E"/>
    <property type="match status" value="1"/>
</dbReference>
<dbReference type="InterPro" id="IPR015947">
    <property type="entry name" value="PUA-like_sf"/>
</dbReference>